<dbReference type="Gene3D" id="3.30.1520.10">
    <property type="entry name" value="Phox-like domain"/>
    <property type="match status" value="1"/>
</dbReference>
<dbReference type="EMBL" id="CADCXU010009037">
    <property type="protein sequence ID" value="CAA9999700.1"/>
    <property type="molecule type" value="Genomic_DNA"/>
</dbReference>
<dbReference type="InterPro" id="IPR001611">
    <property type="entry name" value="Leu-rich_rpt"/>
</dbReference>
<dbReference type="InterPro" id="IPR036871">
    <property type="entry name" value="PX_dom_sf"/>
</dbReference>
<dbReference type="GO" id="GO:0005737">
    <property type="term" value="C:cytoplasm"/>
    <property type="evidence" value="ECO:0007669"/>
    <property type="project" value="TreeGrafter"/>
</dbReference>
<organism evidence="1 2">
    <name type="scientific">Nesidiocoris tenuis</name>
    <dbReference type="NCBI Taxonomy" id="355587"/>
    <lineage>
        <taxon>Eukaryota</taxon>
        <taxon>Metazoa</taxon>
        <taxon>Ecdysozoa</taxon>
        <taxon>Arthropoda</taxon>
        <taxon>Hexapoda</taxon>
        <taxon>Insecta</taxon>
        <taxon>Pterygota</taxon>
        <taxon>Neoptera</taxon>
        <taxon>Paraneoptera</taxon>
        <taxon>Hemiptera</taxon>
        <taxon>Heteroptera</taxon>
        <taxon>Panheteroptera</taxon>
        <taxon>Cimicomorpha</taxon>
        <taxon>Miridae</taxon>
        <taxon>Dicyphina</taxon>
        <taxon>Nesidiocoris</taxon>
    </lineage>
</organism>
<dbReference type="InterPro" id="IPR032675">
    <property type="entry name" value="LRR_dom_sf"/>
</dbReference>
<name>A0A6H5GAA3_9HEMI</name>
<dbReference type="Pfam" id="PF13855">
    <property type="entry name" value="LRR_8"/>
    <property type="match status" value="1"/>
</dbReference>
<dbReference type="AlphaFoldDB" id="A0A6H5GAA3"/>
<dbReference type="PROSITE" id="PS51450">
    <property type="entry name" value="LRR"/>
    <property type="match status" value="3"/>
</dbReference>
<dbReference type="PANTHER" id="PTHR15454">
    <property type="entry name" value="NISCHARIN RELATED"/>
    <property type="match status" value="1"/>
</dbReference>
<dbReference type="Proteomes" id="UP000479000">
    <property type="component" value="Unassembled WGS sequence"/>
</dbReference>
<protein>
    <submittedName>
        <fullName evidence="1">Uncharacterized protein</fullName>
    </submittedName>
</protein>
<dbReference type="SMART" id="SM00365">
    <property type="entry name" value="LRR_SD22"/>
    <property type="match status" value="4"/>
</dbReference>
<sequence>MASSIISNQTQWKLTIPETHCYLGKVFYHINVQVGNVSWIVKRRYSEFAELNATLTRDQGLNKDLLPPKKFVGNLDPRFIDQRRILLELYLNRIFQLLLKTMPTSLANFLDLGNHDVMFIIKEIPRKLVAEEAKLSVLEVHSLSARLKLPCPPVDMIGYQHDISSLLESCSRTVSLSIDGSVEQRPSAENPPTMDFIPFKALKFLQLTNVPPDLIVSADALRNTLERLSWIDSGLTSIEDALLCDSVHKNQFEYRKWAVNDINLSKNCIKCVGSAVALVPDLLSLNLSSNQIESMEGLNSLDKLQKLDVSDNGILCFLDLGIDQRLASLRWINLANNRLTSLKGLGHFKSLNYLDVSSNAIGNFDEISHLCRLPHLTDLIMENNSISTNCDYRVKVLELFDDRASFVSVDGVPPSRKELDKVAVLQALRMVKEGRSPL</sequence>
<evidence type="ECO:0000313" key="2">
    <source>
        <dbReference type="Proteomes" id="UP000479000"/>
    </source>
</evidence>
<dbReference type="OrthoDB" id="430293at2759"/>
<dbReference type="Gene3D" id="3.80.10.10">
    <property type="entry name" value="Ribonuclease Inhibitor"/>
    <property type="match status" value="2"/>
</dbReference>
<gene>
    <name evidence="1" type="ORF">NTEN_LOCUS5973</name>
</gene>
<dbReference type="PROSITE" id="PS50195">
    <property type="entry name" value="PX"/>
    <property type="match status" value="1"/>
</dbReference>
<dbReference type="GO" id="GO:0035091">
    <property type="term" value="F:phosphatidylinositol binding"/>
    <property type="evidence" value="ECO:0007669"/>
    <property type="project" value="InterPro"/>
</dbReference>
<accession>A0A6H5GAA3</accession>
<reference evidence="1 2" key="1">
    <citation type="submission" date="2020-02" db="EMBL/GenBank/DDBJ databases">
        <authorList>
            <person name="Ferguson B K."/>
        </authorList>
    </citation>
    <scope>NUCLEOTIDE SEQUENCE [LARGE SCALE GENOMIC DNA]</scope>
</reference>
<keyword evidence="2" id="KW-1185">Reference proteome</keyword>
<dbReference type="PANTHER" id="PTHR15454:SF35">
    <property type="entry name" value="NISCHARIN"/>
    <property type="match status" value="1"/>
</dbReference>
<dbReference type="Pfam" id="PF00787">
    <property type="entry name" value="PX"/>
    <property type="match status" value="1"/>
</dbReference>
<evidence type="ECO:0000313" key="1">
    <source>
        <dbReference type="EMBL" id="CAA9999700.1"/>
    </source>
</evidence>
<dbReference type="SMART" id="SM00312">
    <property type="entry name" value="PX"/>
    <property type="match status" value="1"/>
</dbReference>
<dbReference type="SUPFAM" id="SSF64268">
    <property type="entry name" value="PX domain"/>
    <property type="match status" value="1"/>
</dbReference>
<proteinExistence type="predicted"/>
<dbReference type="SUPFAM" id="SSF52075">
    <property type="entry name" value="Outer arm dynein light chain 1"/>
    <property type="match status" value="1"/>
</dbReference>
<dbReference type="InterPro" id="IPR001683">
    <property type="entry name" value="PX_dom"/>
</dbReference>